<comment type="catalytic activity">
    <reaction evidence="1">
        <text>a 2'-deoxyribonucleoside 5'-phosphate + H2O = a 2'-deoxyribonucleoside + phosphate</text>
        <dbReference type="Rhea" id="RHEA:36167"/>
        <dbReference type="ChEBI" id="CHEBI:15377"/>
        <dbReference type="ChEBI" id="CHEBI:18274"/>
        <dbReference type="ChEBI" id="CHEBI:43474"/>
        <dbReference type="ChEBI" id="CHEBI:65317"/>
        <dbReference type="EC" id="3.1.3.89"/>
    </reaction>
</comment>
<gene>
    <name evidence="9" type="ORF">UX22_C0007G0031</name>
</gene>
<evidence type="ECO:0000256" key="7">
    <source>
        <dbReference type="ARBA" id="ARBA00022801"/>
    </source>
</evidence>
<dbReference type="GO" id="GO:0046872">
    <property type="term" value="F:metal ion binding"/>
    <property type="evidence" value="ECO:0007669"/>
    <property type="project" value="UniProtKB-KW"/>
</dbReference>
<evidence type="ECO:0000256" key="6">
    <source>
        <dbReference type="ARBA" id="ARBA00022723"/>
    </source>
</evidence>
<evidence type="ECO:0000256" key="3">
    <source>
        <dbReference type="ARBA" id="ARBA00001941"/>
    </source>
</evidence>
<organism evidence="9 10">
    <name type="scientific">Candidatus Jorgensenbacteria bacterium GW2011_GWA2_45_9</name>
    <dbReference type="NCBI Taxonomy" id="1618663"/>
    <lineage>
        <taxon>Bacteria</taxon>
        <taxon>Candidatus Joergenseniibacteriota</taxon>
    </lineage>
</organism>
<name>A0A0G1QCU1_9BACT</name>
<dbReference type="CDD" id="cd00077">
    <property type="entry name" value="HDc"/>
    <property type="match status" value="1"/>
</dbReference>
<dbReference type="PANTHER" id="PTHR11845">
    <property type="entry name" value="5'-DEOXYNUCLEOTIDASE HDDC2"/>
    <property type="match status" value="1"/>
</dbReference>
<dbReference type="EMBL" id="LCLJ01000007">
    <property type="protein sequence ID" value="KKU15573.1"/>
    <property type="molecule type" value="Genomic_DNA"/>
</dbReference>
<proteinExistence type="predicted"/>
<dbReference type="Gene3D" id="1.10.3210.10">
    <property type="entry name" value="Hypothetical protein af1432"/>
    <property type="match status" value="1"/>
</dbReference>
<dbReference type="SMART" id="SM00471">
    <property type="entry name" value="HDc"/>
    <property type="match status" value="1"/>
</dbReference>
<keyword evidence="7" id="KW-0378">Hydrolase</keyword>
<feature type="domain" description="HD/PDEase" evidence="8">
    <location>
        <begin position="32"/>
        <end position="150"/>
    </location>
</feature>
<dbReference type="InterPro" id="IPR006674">
    <property type="entry name" value="HD_domain"/>
</dbReference>
<dbReference type="InterPro" id="IPR003607">
    <property type="entry name" value="HD/PDEase_dom"/>
</dbReference>
<comment type="caution">
    <text evidence="9">The sequence shown here is derived from an EMBL/GenBank/DDBJ whole genome shotgun (WGS) entry which is preliminary data.</text>
</comment>
<comment type="subunit">
    <text evidence="4">Homodimer.</text>
</comment>
<comment type="cofactor">
    <cofactor evidence="2">
        <name>Mn(2+)</name>
        <dbReference type="ChEBI" id="CHEBI:29035"/>
    </cofactor>
</comment>
<accession>A0A0G1QCU1</accession>
<evidence type="ECO:0000259" key="8">
    <source>
        <dbReference type="SMART" id="SM00471"/>
    </source>
</evidence>
<protein>
    <recommendedName>
        <fullName evidence="5">5'-deoxynucleotidase</fullName>
        <ecNumber evidence="5">3.1.3.89</ecNumber>
    </recommendedName>
</protein>
<comment type="cofactor">
    <cofactor evidence="3">
        <name>Co(2+)</name>
        <dbReference type="ChEBI" id="CHEBI:48828"/>
    </cofactor>
</comment>
<keyword evidence="6" id="KW-0479">Metal-binding</keyword>
<reference evidence="9 10" key="1">
    <citation type="journal article" date="2015" name="Nature">
        <title>rRNA introns, odd ribosomes, and small enigmatic genomes across a large radiation of phyla.</title>
        <authorList>
            <person name="Brown C.T."/>
            <person name="Hug L.A."/>
            <person name="Thomas B.C."/>
            <person name="Sharon I."/>
            <person name="Castelle C.J."/>
            <person name="Singh A."/>
            <person name="Wilkins M.J."/>
            <person name="Williams K.H."/>
            <person name="Banfield J.F."/>
        </authorList>
    </citation>
    <scope>NUCLEOTIDE SEQUENCE [LARGE SCALE GENOMIC DNA]</scope>
</reference>
<evidence type="ECO:0000256" key="4">
    <source>
        <dbReference type="ARBA" id="ARBA00011738"/>
    </source>
</evidence>
<evidence type="ECO:0000256" key="1">
    <source>
        <dbReference type="ARBA" id="ARBA00001638"/>
    </source>
</evidence>
<evidence type="ECO:0000313" key="10">
    <source>
        <dbReference type="Proteomes" id="UP000034727"/>
    </source>
</evidence>
<dbReference type="EC" id="3.1.3.89" evidence="5"/>
<dbReference type="GO" id="GO:0002953">
    <property type="term" value="F:5'-deoxynucleotidase activity"/>
    <property type="evidence" value="ECO:0007669"/>
    <property type="project" value="UniProtKB-EC"/>
</dbReference>
<dbReference type="AlphaFoldDB" id="A0A0G1QCU1"/>
<dbReference type="PANTHER" id="PTHR11845:SF13">
    <property type="entry name" value="5'-DEOXYNUCLEOTIDASE HDDC2"/>
    <property type="match status" value="1"/>
</dbReference>
<dbReference type="SUPFAM" id="SSF109604">
    <property type="entry name" value="HD-domain/PDEase-like"/>
    <property type="match status" value="1"/>
</dbReference>
<evidence type="ECO:0000313" key="9">
    <source>
        <dbReference type="EMBL" id="KKU15573.1"/>
    </source>
</evidence>
<dbReference type="Pfam" id="PF13023">
    <property type="entry name" value="HD_3"/>
    <property type="match status" value="1"/>
</dbReference>
<dbReference type="GO" id="GO:0005737">
    <property type="term" value="C:cytoplasm"/>
    <property type="evidence" value="ECO:0007669"/>
    <property type="project" value="TreeGrafter"/>
</dbReference>
<evidence type="ECO:0000256" key="2">
    <source>
        <dbReference type="ARBA" id="ARBA00001936"/>
    </source>
</evidence>
<sequence>MEDRINKILSFLQEIEKYKTVEREMFSSNLTRTESDAEHSWHLAMFLLLFEKELPENLDMKRMLKLALMHDLVEIYAGDTFAFDKENQATKKEREFQSAKKLFSQLPEDLHKEFDDLFSEYEEVKTSEAKIVKSFDKIQPILQNLCSDGKSWKKHGITFSDIDEYKRKHMEHNGFVLKIYEKLLNDAKKRGLI</sequence>
<evidence type="ECO:0000256" key="5">
    <source>
        <dbReference type="ARBA" id="ARBA00012964"/>
    </source>
</evidence>
<dbReference type="Proteomes" id="UP000034727">
    <property type="component" value="Unassembled WGS sequence"/>
</dbReference>
<dbReference type="InterPro" id="IPR039356">
    <property type="entry name" value="YfbR/HDDC2"/>
</dbReference>